<organism evidence="1 2">
    <name type="scientific">Candidatus Sarcina troglodytae</name>
    <dbReference type="NCBI Taxonomy" id="2726954"/>
    <lineage>
        <taxon>Bacteria</taxon>
        <taxon>Bacillati</taxon>
        <taxon>Bacillota</taxon>
        <taxon>Clostridia</taxon>
        <taxon>Eubacteriales</taxon>
        <taxon>Clostridiaceae</taxon>
        <taxon>Sarcina</taxon>
    </lineage>
</organism>
<name>A0ACD1BCQ6_9CLOT</name>
<accession>A0ACD1BCQ6</accession>
<evidence type="ECO:0000313" key="1">
    <source>
        <dbReference type="EMBL" id="QPJ85296.1"/>
    </source>
</evidence>
<reference evidence="1" key="1">
    <citation type="submission" date="2020-04" db="EMBL/GenBank/DDBJ databases">
        <title>A novel bacterium ('Candidatus Sarcina troglodytae' sp. nov.) linked to a protracted, uniformly lethal epizootic among sanctuary western chimpanzees (Pan troglodytes verus) in Sierra Leone.</title>
        <authorList>
            <person name="Owens L.A."/>
            <person name="Colitti B."/>
            <person name="Hirji I."/>
            <person name="Pizaro A."/>
            <person name="Jaffe J.E."/>
            <person name="Moittie S."/>
            <person name="Bishop-Lilly K.A."/>
            <person name="Estrella L.A."/>
            <person name="Voegtly L.J."/>
            <person name="Kuhn J.H."/>
            <person name="Suen G."/>
            <person name="Deblois C.L."/>
            <person name="Dunn C."/>
            <person name="Juan-Salles C."/>
            <person name="Goldberg T.L."/>
        </authorList>
    </citation>
    <scope>NUCLEOTIDE SEQUENCE</scope>
    <source>
        <strain evidence="1">JB2</strain>
    </source>
</reference>
<gene>
    <name evidence="1" type="ORF">HH195_04950</name>
</gene>
<dbReference type="Proteomes" id="UP000594603">
    <property type="component" value="Chromosome"/>
</dbReference>
<protein>
    <submittedName>
        <fullName evidence="1">Aldehyde dehydrogenase family protein</fullName>
    </submittedName>
</protein>
<keyword evidence="2" id="KW-1185">Reference proteome</keyword>
<dbReference type="EMBL" id="CP051754">
    <property type="protein sequence ID" value="QPJ85296.1"/>
    <property type="molecule type" value="Genomic_DNA"/>
</dbReference>
<proteinExistence type="predicted"/>
<sequence>MYFSDEYKQLYKDIQYILYKQDKFLEKRLISINKRIEALKSLKGAIKYYESDIMTALKKDLGKCSFEAYSTEVGFIYSSISYVIKNIRKWNKIKKVKSEVAQWIGKSLIYKSPYGKVLIIGPYNYPYLKAQKNPLALYVFTENMCFGEYIIKKFSFGGGCINDTISHVASKSLPFGGVGTSGMGRYHGKSSFDCFTYEKVIVKKSTKIELKLVFPPYKNRLVLVKKFFMK</sequence>
<evidence type="ECO:0000313" key="2">
    <source>
        <dbReference type="Proteomes" id="UP000594603"/>
    </source>
</evidence>